<evidence type="ECO:0000313" key="3">
    <source>
        <dbReference type="EMBL" id="MBT9144477.1"/>
    </source>
</evidence>
<dbReference type="EMBL" id="QLTW01000009">
    <property type="protein sequence ID" value="MBT9144477.1"/>
    <property type="molecule type" value="Genomic_DNA"/>
</dbReference>
<comment type="similarity">
    <text evidence="1">Belongs to the UPF0122 family.</text>
</comment>
<dbReference type="Gene3D" id="1.10.10.10">
    <property type="entry name" value="Winged helix-like DNA-binding domain superfamily/Winged helix DNA-binding domain"/>
    <property type="match status" value="1"/>
</dbReference>
<dbReference type="InterPro" id="IPR036388">
    <property type="entry name" value="WH-like_DNA-bd_sf"/>
</dbReference>
<protein>
    <submittedName>
        <fullName evidence="3">Uncharacterized protein</fullName>
    </submittedName>
</protein>
<evidence type="ECO:0000256" key="2">
    <source>
        <dbReference type="ARBA" id="ARBA00024764"/>
    </source>
</evidence>
<dbReference type="Pfam" id="PF04297">
    <property type="entry name" value="UPF0122"/>
    <property type="match status" value="1"/>
</dbReference>
<reference evidence="3 4" key="1">
    <citation type="journal article" date="2021" name="bioRxiv">
        <title>Unique metabolic strategies in Hadean analogues reveal hints for primordial physiology.</title>
        <authorList>
            <person name="Nobu M.K."/>
            <person name="Nakai R."/>
            <person name="Tamazawa S."/>
            <person name="Mori H."/>
            <person name="Toyoda A."/>
            <person name="Ijiri A."/>
            <person name="Suzuki S."/>
            <person name="Kurokawa K."/>
            <person name="Kamagata Y."/>
            <person name="Tamaki H."/>
        </authorList>
    </citation>
    <scope>NUCLEOTIDE SEQUENCE [LARGE SCALE GENOMIC DNA]</scope>
    <source>
        <strain evidence="3">BS525</strain>
    </source>
</reference>
<accession>A0A9E2F184</accession>
<evidence type="ECO:0000256" key="1">
    <source>
        <dbReference type="ARBA" id="ARBA00008720"/>
    </source>
</evidence>
<comment type="function">
    <text evidence="2">Might take part in the signal recognition particle (SRP) pathway. This is inferred from the conservation of its genetic proximity to ftsY/ffh. May be a regulatory protein.</text>
</comment>
<proteinExistence type="inferred from homology"/>
<name>A0A9E2F184_PSYF1</name>
<dbReference type="InterPro" id="IPR007394">
    <property type="entry name" value="UPF0122"/>
</dbReference>
<dbReference type="Proteomes" id="UP000811545">
    <property type="component" value="Unassembled WGS sequence"/>
</dbReference>
<organism evidence="3 4">
    <name type="scientific">Psychracetigena formicireducens</name>
    <dbReference type="NCBI Taxonomy" id="2986056"/>
    <lineage>
        <taxon>Bacteria</taxon>
        <taxon>Bacillati</taxon>
        <taxon>Candidatus Lithacetigenota</taxon>
        <taxon>Candidatus Psychracetigena</taxon>
    </lineage>
</organism>
<dbReference type="PANTHER" id="PTHR40083:SF1">
    <property type="entry name" value="UPF0122 PROTEIN YLXM"/>
    <property type="match status" value="1"/>
</dbReference>
<dbReference type="InterPro" id="IPR013324">
    <property type="entry name" value="RNA_pol_sigma_r3/r4-like"/>
</dbReference>
<comment type="caution">
    <text evidence="3">The sequence shown here is derived from an EMBL/GenBank/DDBJ whole genome shotgun (WGS) entry which is preliminary data.</text>
</comment>
<gene>
    <name evidence="3" type="ORF">DDT42_00318</name>
</gene>
<evidence type="ECO:0000313" key="4">
    <source>
        <dbReference type="Proteomes" id="UP000811545"/>
    </source>
</evidence>
<sequence>MTNYDRSLEKIESLAELYDYYGVLLTVKERLVIEKFVEDGLSAAEIAEDMRCSRQGIYDALLRIEKKLNSLEKKLGILKRDKLLLDYLQSDSNSFPEKEREEIKNIILKIGGDYPGS</sequence>
<dbReference type="SUPFAM" id="SSF88659">
    <property type="entry name" value="Sigma3 and sigma4 domains of RNA polymerase sigma factors"/>
    <property type="match status" value="1"/>
</dbReference>
<dbReference type="PANTHER" id="PTHR40083">
    <property type="entry name" value="UPF0122 PROTEIN CBO2450/CLC_2298"/>
    <property type="match status" value="1"/>
</dbReference>
<dbReference type="AlphaFoldDB" id="A0A9E2F184"/>